<dbReference type="InterPro" id="IPR036915">
    <property type="entry name" value="Cyclin-like_sf"/>
</dbReference>
<dbReference type="GO" id="GO:0051301">
    <property type="term" value="P:cell division"/>
    <property type="evidence" value="ECO:0007669"/>
    <property type="project" value="UniProtKB-KW"/>
</dbReference>
<dbReference type="PIRSF" id="PIRSF001771">
    <property type="entry name" value="Cyclin_A_B_D_E"/>
    <property type="match status" value="1"/>
</dbReference>
<feature type="domain" description="Cyclin C-terminal" evidence="7">
    <location>
        <begin position="298"/>
        <end position="416"/>
    </location>
</feature>
<dbReference type="AlphaFoldDB" id="A0A914W1X0"/>
<dbReference type="FunFam" id="1.10.472.10:FF:000001">
    <property type="entry name" value="G2/mitotic-specific cyclin"/>
    <property type="match status" value="1"/>
</dbReference>
<evidence type="ECO:0000259" key="7">
    <source>
        <dbReference type="SMART" id="SM01332"/>
    </source>
</evidence>
<dbReference type="PANTHER" id="PTHR10177">
    <property type="entry name" value="CYCLINS"/>
    <property type="match status" value="1"/>
</dbReference>
<evidence type="ECO:0000259" key="6">
    <source>
        <dbReference type="SMART" id="SM00385"/>
    </source>
</evidence>
<dbReference type="CDD" id="cd20508">
    <property type="entry name" value="CYCLIN_CCNB3_rpt1"/>
    <property type="match status" value="1"/>
</dbReference>
<keyword evidence="1" id="KW-0132">Cell division</keyword>
<dbReference type="SMART" id="SM00385">
    <property type="entry name" value="CYCLIN"/>
    <property type="match status" value="2"/>
</dbReference>
<protein>
    <submittedName>
        <fullName evidence="9">G2/mitotic-specific cyclin-B3</fullName>
    </submittedName>
</protein>
<proteinExistence type="inferred from homology"/>
<dbReference type="GO" id="GO:0044772">
    <property type="term" value="P:mitotic cell cycle phase transition"/>
    <property type="evidence" value="ECO:0007669"/>
    <property type="project" value="InterPro"/>
</dbReference>
<evidence type="ECO:0000313" key="9">
    <source>
        <dbReference type="WBParaSite" id="PSAMB.scaffold284size59213.g4339.t1"/>
    </source>
</evidence>
<dbReference type="InterPro" id="IPR039361">
    <property type="entry name" value="Cyclin"/>
</dbReference>
<feature type="compositionally biased region" description="Polar residues" evidence="5">
    <location>
        <begin position="1"/>
        <end position="19"/>
    </location>
</feature>
<dbReference type="Proteomes" id="UP000887566">
    <property type="component" value="Unplaced"/>
</dbReference>
<dbReference type="InterPro" id="IPR046965">
    <property type="entry name" value="Cyclin_A/B-like"/>
</dbReference>
<evidence type="ECO:0000313" key="8">
    <source>
        <dbReference type="Proteomes" id="UP000887566"/>
    </source>
</evidence>
<sequence length="432" mass="48500">MRTRLQTRQENATVPNANKRNALENPSQPPKKRQALCDLSNAISNVVIDSSKKALGVPTQKAHQLQQQKPTKRAPRRSSHPHSGSEERNDDSLSSSVDSSVASTKSIRVSSQIGGSSSSSSASPESSLSESPAINTGSKGTVDEEDPCPGYDYDKENAHDQFSVPSYAQDIFRYYKSREAQFKVTDYLPQQPNVSKHMRAVLADWMVEVQENFELNHETLYQAVKLTDLYLARVPGVSKDELQLIASTAIFISSKFDERQPPLIDDFLYICEDAYDRDQLIAMERTMLKTVGFDIGTPLSYRFLRRYAKTSKADMGTLTLARYVLESSLMFYEFQGVSDSLLGAAAFLLALRMKKVGDWTPIHQKYSGFSKEQVEPLMWKLNHMLKMRARIYEKLTTVYTKYSHEVFFEVAKTPLLPGGPDETDPIGPPVGL</sequence>
<dbReference type="InterPro" id="IPR013763">
    <property type="entry name" value="Cyclin-like_dom"/>
</dbReference>
<feature type="region of interest" description="Disordered" evidence="5">
    <location>
        <begin position="54"/>
        <end position="157"/>
    </location>
</feature>
<evidence type="ECO:0000256" key="1">
    <source>
        <dbReference type="ARBA" id="ARBA00022618"/>
    </source>
</evidence>
<keyword evidence="2 4" id="KW-0195">Cyclin</keyword>
<feature type="compositionally biased region" description="Low complexity" evidence="5">
    <location>
        <begin position="110"/>
        <end position="134"/>
    </location>
</feature>
<name>A0A914W1X0_9BILA</name>
<dbReference type="Gene3D" id="1.10.472.10">
    <property type="entry name" value="Cyclin-like"/>
    <property type="match status" value="2"/>
</dbReference>
<dbReference type="WBParaSite" id="PSAMB.scaffold284size59213.g4339.t1">
    <property type="protein sequence ID" value="PSAMB.scaffold284size59213.g4339.t1"/>
    <property type="gene ID" value="PSAMB.scaffold284size59213.g4339"/>
</dbReference>
<organism evidence="8 9">
    <name type="scientific">Plectus sambesii</name>
    <dbReference type="NCBI Taxonomy" id="2011161"/>
    <lineage>
        <taxon>Eukaryota</taxon>
        <taxon>Metazoa</taxon>
        <taxon>Ecdysozoa</taxon>
        <taxon>Nematoda</taxon>
        <taxon>Chromadorea</taxon>
        <taxon>Plectida</taxon>
        <taxon>Plectina</taxon>
        <taxon>Plectoidea</taxon>
        <taxon>Plectidae</taxon>
        <taxon>Plectus</taxon>
    </lineage>
</organism>
<feature type="region of interest" description="Disordered" evidence="5">
    <location>
        <begin position="1"/>
        <end position="35"/>
    </location>
</feature>
<feature type="compositionally biased region" description="Low complexity" evidence="5">
    <location>
        <begin position="92"/>
        <end position="103"/>
    </location>
</feature>
<dbReference type="GO" id="GO:0016538">
    <property type="term" value="F:cyclin-dependent protein serine/threonine kinase regulator activity"/>
    <property type="evidence" value="ECO:0007669"/>
    <property type="project" value="InterPro"/>
</dbReference>
<feature type="domain" description="Cyclin-like" evidence="6">
    <location>
        <begin position="302"/>
        <end position="383"/>
    </location>
</feature>
<evidence type="ECO:0000256" key="2">
    <source>
        <dbReference type="ARBA" id="ARBA00023127"/>
    </source>
</evidence>
<dbReference type="Pfam" id="PF00134">
    <property type="entry name" value="Cyclin_N"/>
    <property type="match status" value="1"/>
</dbReference>
<dbReference type="Pfam" id="PF02984">
    <property type="entry name" value="Cyclin_C"/>
    <property type="match status" value="1"/>
</dbReference>
<reference evidence="9" key="1">
    <citation type="submission" date="2022-11" db="UniProtKB">
        <authorList>
            <consortium name="WormBaseParasite"/>
        </authorList>
    </citation>
    <scope>IDENTIFICATION</scope>
</reference>
<keyword evidence="3" id="KW-0131">Cell cycle</keyword>
<keyword evidence="8" id="KW-1185">Reference proteome</keyword>
<dbReference type="SUPFAM" id="SSF47954">
    <property type="entry name" value="Cyclin-like"/>
    <property type="match status" value="2"/>
</dbReference>
<dbReference type="InterPro" id="IPR004367">
    <property type="entry name" value="Cyclin_C-dom"/>
</dbReference>
<comment type="similarity">
    <text evidence="4">Belongs to the cyclin family.</text>
</comment>
<dbReference type="InterPro" id="IPR006671">
    <property type="entry name" value="Cyclin_N"/>
</dbReference>
<accession>A0A914W1X0</accession>
<evidence type="ECO:0000256" key="3">
    <source>
        <dbReference type="ARBA" id="ARBA00023306"/>
    </source>
</evidence>
<feature type="compositionally biased region" description="Basic residues" evidence="5">
    <location>
        <begin position="70"/>
        <end position="80"/>
    </location>
</feature>
<feature type="domain" description="Cyclin-like" evidence="6">
    <location>
        <begin position="204"/>
        <end position="289"/>
    </location>
</feature>
<evidence type="ECO:0000256" key="4">
    <source>
        <dbReference type="RuleBase" id="RU000383"/>
    </source>
</evidence>
<dbReference type="SMART" id="SM01332">
    <property type="entry name" value="Cyclin_C"/>
    <property type="match status" value="1"/>
</dbReference>
<evidence type="ECO:0000256" key="5">
    <source>
        <dbReference type="SAM" id="MobiDB-lite"/>
    </source>
</evidence>